<dbReference type="RefSeq" id="WP_109811920.1">
    <property type="nucleotide sequence ID" value="NZ_QGKU01000038.1"/>
</dbReference>
<proteinExistence type="predicted"/>
<dbReference type="SUPFAM" id="SSF143744">
    <property type="entry name" value="GlcG-like"/>
    <property type="match status" value="1"/>
</dbReference>
<dbReference type="OrthoDB" id="5786851at2"/>
<dbReference type="InterPro" id="IPR038084">
    <property type="entry name" value="PduO/GlcC-like_sf"/>
</dbReference>
<organism evidence="2 3">
    <name type="scientific">Meridianimarinicoccus roseus</name>
    <dbReference type="NCBI Taxonomy" id="2072018"/>
    <lineage>
        <taxon>Bacteria</taxon>
        <taxon>Pseudomonadati</taxon>
        <taxon>Pseudomonadota</taxon>
        <taxon>Alphaproteobacteria</taxon>
        <taxon>Rhodobacterales</taxon>
        <taxon>Paracoccaceae</taxon>
        <taxon>Meridianimarinicoccus</taxon>
    </lineage>
</organism>
<comment type="caution">
    <text evidence="2">The sequence shown here is derived from an EMBL/GenBank/DDBJ whole genome shotgun (WGS) entry which is preliminary data.</text>
</comment>
<gene>
    <name evidence="2" type="ORF">DKT77_11875</name>
</gene>
<sequence length="175" mass="17902">MTRCLGALLAAGLAMAGLPGTGAAQDTAGEDGAFVTFRVLKPEMALKAAQAALEHCRAEGYQVGVTVVDRFGLPQVFLRDRFAGAHVQDTSFRKAWTAVSFRTGTSALHEETAPGTESFGIRFLETALPLGGGLPVMGGDGSMVGGIGVSGAPGPSLDDVCAQAGLDAIEFDIAF</sequence>
<feature type="signal peptide" evidence="1">
    <location>
        <begin position="1"/>
        <end position="16"/>
    </location>
</feature>
<evidence type="ECO:0000313" key="3">
    <source>
        <dbReference type="Proteomes" id="UP000245680"/>
    </source>
</evidence>
<protein>
    <recommendedName>
        <fullName evidence="4">Heme-binding protein</fullName>
    </recommendedName>
</protein>
<name>A0A2V2LAK8_9RHOB</name>
<keyword evidence="1" id="KW-0732">Signal</keyword>
<dbReference type="Pfam" id="PF03928">
    <property type="entry name" value="HbpS-like"/>
    <property type="match status" value="1"/>
</dbReference>
<keyword evidence="3" id="KW-1185">Reference proteome</keyword>
<evidence type="ECO:0000256" key="1">
    <source>
        <dbReference type="SAM" id="SignalP"/>
    </source>
</evidence>
<evidence type="ECO:0000313" key="2">
    <source>
        <dbReference type="EMBL" id="PWR02252.1"/>
    </source>
</evidence>
<dbReference type="AlphaFoldDB" id="A0A2V2LAK8"/>
<dbReference type="Proteomes" id="UP000245680">
    <property type="component" value="Unassembled WGS sequence"/>
</dbReference>
<dbReference type="PANTHER" id="PTHR34309">
    <property type="entry name" value="SLR1406 PROTEIN"/>
    <property type="match status" value="1"/>
</dbReference>
<accession>A0A2V2LAK8</accession>
<dbReference type="InterPro" id="IPR005624">
    <property type="entry name" value="PduO/GlcC-like"/>
</dbReference>
<feature type="chain" id="PRO_5016031825" description="Heme-binding protein" evidence="1">
    <location>
        <begin position="17"/>
        <end position="175"/>
    </location>
</feature>
<dbReference type="Gene3D" id="3.30.450.150">
    <property type="entry name" value="Haem-degrading domain"/>
    <property type="match status" value="1"/>
</dbReference>
<evidence type="ECO:0008006" key="4">
    <source>
        <dbReference type="Google" id="ProtNLM"/>
    </source>
</evidence>
<dbReference type="PANTHER" id="PTHR34309:SF10">
    <property type="entry name" value="SLR1406 PROTEIN"/>
    <property type="match status" value="1"/>
</dbReference>
<reference evidence="2 3" key="1">
    <citation type="submission" date="2018-05" db="EMBL/GenBank/DDBJ databases">
        <title>Rhodobacteraceae gen. nov., sp. nov. isolated from sea water.</title>
        <authorList>
            <person name="Ren Y."/>
        </authorList>
    </citation>
    <scope>NUCLEOTIDE SEQUENCE [LARGE SCALE GENOMIC DNA]</scope>
    <source>
        <strain evidence="2 3">TG-679</strain>
    </source>
</reference>
<dbReference type="InterPro" id="IPR052517">
    <property type="entry name" value="GlcG_carb_metab_protein"/>
</dbReference>
<dbReference type="EMBL" id="QGKU01000038">
    <property type="protein sequence ID" value="PWR02252.1"/>
    <property type="molecule type" value="Genomic_DNA"/>
</dbReference>